<dbReference type="EMBL" id="JAOPGA020001272">
    <property type="protein sequence ID" value="KAL0486821.1"/>
    <property type="molecule type" value="Genomic_DNA"/>
</dbReference>
<comment type="caution">
    <text evidence="3">The sequence shown here is derived from an EMBL/GenBank/DDBJ whole genome shotgun (WGS) entry which is preliminary data.</text>
</comment>
<reference evidence="3 4" key="1">
    <citation type="submission" date="2024-03" db="EMBL/GenBank/DDBJ databases">
        <title>The Acrasis kona genome and developmental transcriptomes reveal deep origins of eukaryotic multicellular pathways.</title>
        <authorList>
            <person name="Sheikh S."/>
            <person name="Fu C.-J."/>
            <person name="Brown M.W."/>
            <person name="Baldauf S.L."/>
        </authorList>
    </citation>
    <scope>NUCLEOTIDE SEQUENCE [LARGE SCALE GENOMIC DNA]</scope>
    <source>
        <strain evidence="3 4">ATCC MYA-3509</strain>
    </source>
</reference>
<feature type="chain" id="PRO_5043856452" evidence="1">
    <location>
        <begin position="19"/>
        <end position="626"/>
    </location>
</feature>
<dbReference type="SUPFAM" id="SSF51445">
    <property type="entry name" value="(Trans)glycosidases"/>
    <property type="match status" value="1"/>
</dbReference>
<sequence length="626" mass="71277">MHLLLCLVLLLIATASFGAKFSSGPSLDGDKFGLFKRIDIGFNLANDYNNKYDPGQIDVSADFVAPDGKQTNLPCFWGTVDGRSRWLCRFSASQVGRWSFTLTAKDHSGSDKVQGSFEAVASNKPGYVRVSSKDHKYFVRSHDQSNIWPIGENIAWSDSNKGDDWFNNYQNWMSKLKSAGGNFIRIWTQLWHFQIEQHVGNYESSQWNHQSIDKIIQWCDDNGFTVLFSMNWHGHFGGANSQDWDGSPYNKRNGGPLSDPDQVWVNQEAIQFMERRLRYQIARWGWSASIHAWEMWNEQDHLKKFTSYIEAAGKWHQHFAQFVKKVDPYGHLITTSFSDWNPNWSKTTDWAMDFNQFHSYSDPWKDFLGSFVYVNLPGRVQQFNKPYFVGEFGPSYKDPNWKGLEDPNGWILHNEMWGSMACGAGGSGFTWWWQNWVEPKNLYYRFTGIANFMKSQRLDGLSPIEPQINNGGIRSKAVSGSGITLGWAQSREHVWGNARYGGGTKTFYGVSVRVPCSMSQRNNTVEIWDTIGGRITNSWRAECRTGSLDVSLPNFENGHFDWAYKVYPGGSGPVPPPPPPAPTPSHKKKDWQQCEHSSECESNCCSTKWSEGVLKCNPAGSTQECV</sequence>
<dbReference type="Gene3D" id="2.60.40.10">
    <property type="entry name" value="Immunoglobulins"/>
    <property type="match status" value="1"/>
</dbReference>
<keyword evidence="1" id="KW-0732">Signal</keyword>
<dbReference type="InterPro" id="IPR013783">
    <property type="entry name" value="Ig-like_fold"/>
</dbReference>
<dbReference type="Pfam" id="PF16586">
    <property type="entry name" value="DUF5060"/>
    <property type="match status" value="1"/>
</dbReference>
<dbReference type="Proteomes" id="UP001431209">
    <property type="component" value="Unassembled WGS sequence"/>
</dbReference>
<name>A0AAW2ZAF6_9EUKA</name>
<organism evidence="3 4">
    <name type="scientific">Acrasis kona</name>
    <dbReference type="NCBI Taxonomy" id="1008807"/>
    <lineage>
        <taxon>Eukaryota</taxon>
        <taxon>Discoba</taxon>
        <taxon>Heterolobosea</taxon>
        <taxon>Tetramitia</taxon>
        <taxon>Eutetramitia</taxon>
        <taxon>Acrasidae</taxon>
        <taxon>Acrasis</taxon>
    </lineage>
</organism>
<dbReference type="AlphaFoldDB" id="A0AAW2ZAF6"/>
<protein>
    <submittedName>
        <fullName evidence="3">MAN5</fullName>
    </submittedName>
</protein>
<feature type="domain" description="DUF5060" evidence="2">
    <location>
        <begin position="35"/>
        <end position="104"/>
    </location>
</feature>
<dbReference type="InterPro" id="IPR032260">
    <property type="entry name" value="DUF5060"/>
</dbReference>
<accession>A0AAW2ZAF6</accession>
<gene>
    <name evidence="3" type="ORF">AKO1_001165</name>
</gene>
<dbReference type="Gene3D" id="3.20.20.80">
    <property type="entry name" value="Glycosidases"/>
    <property type="match status" value="1"/>
</dbReference>
<evidence type="ECO:0000313" key="3">
    <source>
        <dbReference type="EMBL" id="KAL0486821.1"/>
    </source>
</evidence>
<evidence type="ECO:0000256" key="1">
    <source>
        <dbReference type="SAM" id="SignalP"/>
    </source>
</evidence>
<dbReference type="InterPro" id="IPR017853">
    <property type="entry name" value="GH"/>
</dbReference>
<proteinExistence type="predicted"/>
<keyword evidence="4" id="KW-1185">Reference proteome</keyword>
<feature type="signal peptide" evidence="1">
    <location>
        <begin position="1"/>
        <end position="18"/>
    </location>
</feature>
<evidence type="ECO:0000313" key="4">
    <source>
        <dbReference type="Proteomes" id="UP001431209"/>
    </source>
</evidence>
<evidence type="ECO:0000259" key="2">
    <source>
        <dbReference type="Pfam" id="PF16586"/>
    </source>
</evidence>